<protein>
    <submittedName>
        <fullName evidence="1">Uncharacterized protein</fullName>
    </submittedName>
</protein>
<reference evidence="1 2" key="1">
    <citation type="submission" date="2023-08" db="EMBL/GenBank/DDBJ databases">
        <title>A Necator americanus chromosomal reference genome.</title>
        <authorList>
            <person name="Ilik V."/>
            <person name="Petrzelkova K.J."/>
            <person name="Pardy F."/>
            <person name="Fuh T."/>
            <person name="Niatou-Singa F.S."/>
            <person name="Gouil Q."/>
            <person name="Baker L."/>
            <person name="Ritchie M.E."/>
            <person name="Jex A.R."/>
            <person name="Gazzola D."/>
            <person name="Li H."/>
            <person name="Toshio Fujiwara R."/>
            <person name="Zhan B."/>
            <person name="Aroian R.V."/>
            <person name="Pafco B."/>
            <person name="Schwarz E.M."/>
        </authorList>
    </citation>
    <scope>NUCLEOTIDE SEQUENCE [LARGE SCALE GENOMIC DNA]</scope>
    <source>
        <strain evidence="1 2">Aroian</strain>
        <tissue evidence="1">Whole animal</tissue>
    </source>
</reference>
<evidence type="ECO:0000313" key="1">
    <source>
        <dbReference type="EMBL" id="KAK6730958.1"/>
    </source>
</evidence>
<evidence type="ECO:0000313" key="2">
    <source>
        <dbReference type="Proteomes" id="UP001303046"/>
    </source>
</evidence>
<comment type="caution">
    <text evidence="1">The sequence shown here is derived from an EMBL/GenBank/DDBJ whole genome shotgun (WGS) entry which is preliminary data.</text>
</comment>
<accession>A0ABR1BZZ2</accession>
<proteinExistence type="predicted"/>
<name>A0ABR1BZZ2_NECAM</name>
<gene>
    <name evidence="1" type="primary">Necator_chrI.g3562</name>
    <name evidence="1" type="ORF">RB195_007433</name>
</gene>
<dbReference type="Proteomes" id="UP001303046">
    <property type="component" value="Unassembled WGS sequence"/>
</dbReference>
<dbReference type="EMBL" id="JAVFWL010000001">
    <property type="protein sequence ID" value="KAK6730958.1"/>
    <property type="molecule type" value="Genomic_DNA"/>
</dbReference>
<keyword evidence="2" id="KW-1185">Reference proteome</keyword>
<sequence length="91" mass="10429">MLPLNQLCVVNGEIKLCELRHAGAPIEAEKKDRSSIGFSTIRKQIQQIFSDERITRSLLIALIVERASFAVIRRSQTIELFDVPSIRRYCK</sequence>
<organism evidence="1 2">
    <name type="scientific">Necator americanus</name>
    <name type="common">Human hookworm</name>
    <dbReference type="NCBI Taxonomy" id="51031"/>
    <lineage>
        <taxon>Eukaryota</taxon>
        <taxon>Metazoa</taxon>
        <taxon>Ecdysozoa</taxon>
        <taxon>Nematoda</taxon>
        <taxon>Chromadorea</taxon>
        <taxon>Rhabditida</taxon>
        <taxon>Rhabditina</taxon>
        <taxon>Rhabditomorpha</taxon>
        <taxon>Strongyloidea</taxon>
        <taxon>Ancylostomatidae</taxon>
        <taxon>Bunostominae</taxon>
        <taxon>Necator</taxon>
    </lineage>
</organism>